<evidence type="ECO:0000256" key="6">
    <source>
        <dbReference type="SAM" id="MobiDB-lite"/>
    </source>
</evidence>
<feature type="compositionally biased region" description="Low complexity" evidence="6">
    <location>
        <begin position="113"/>
        <end position="125"/>
    </location>
</feature>
<reference evidence="8" key="1">
    <citation type="submission" date="2021-07" db="EMBL/GenBank/DDBJ databases">
        <authorList>
            <person name="Catto M.A."/>
            <person name="Jacobson A."/>
            <person name="Kennedy G."/>
            <person name="Labadie P."/>
            <person name="Hunt B.G."/>
            <person name="Srinivasan R."/>
        </authorList>
    </citation>
    <scope>NUCLEOTIDE SEQUENCE</scope>
    <source>
        <strain evidence="8">PL_HMW_Pooled</strain>
        <tissue evidence="8">Head</tissue>
    </source>
</reference>
<evidence type="ECO:0000313" key="8">
    <source>
        <dbReference type="EMBL" id="KAK3929127.1"/>
    </source>
</evidence>
<evidence type="ECO:0000259" key="7">
    <source>
        <dbReference type="PROSITE" id="PS50157"/>
    </source>
</evidence>
<dbReference type="GO" id="GO:0000981">
    <property type="term" value="F:DNA-binding transcription factor activity, RNA polymerase II-specific"/>
    <property type="evidence" value="ECO:0007669"/>
    <property type="project" value="TreeGrafter"/>
</dbReference>
<dbReference type="PANTHER" id="PTHR14196">
    <property type="entry name" value="ODD-SKIPPED - RELATED"/>
    <property type="match status" value="1"/>
</dbReference>
<feature type="domain" description="C2H2-type" evidence="7">
    <location>
        <begin position="360"/>
        <end position="387"/>
    </location>
</feature>
<dbReference type="Gene3D" id="3.30.160.60">
    <property type="entry name" value="Classic Zinc Finger"/>
    <property type="match status" value="2"/>
</dbReference>
<dbReference type="FunFam" id="3.30.160.60:FF:000096">
    <property type="entry name" value="Zinc finger and BTB domain-containing protein 18 isoform 1"/>
    <property type="match status" value="1"/>
</dbReference>
<dbReference type="InterPro" id="IPR036236">
    <property type="entry name" value="Znf_C2H2_sf"/>
</dbReference>
<dbReference type="PROSITE" id="PS50157">
    <property type="entry name" value="ZINC_FINGER_C2H2_2"/>
    <property type="match status" value="2"/>
</dbReference>
<dbReference type="GO" id="GO:0000977">
    <property type="term" value="F:RNA polymerase II transcription regulatory region sequence-specific DNA binding"/>
    <property type="evidence" value="ECO:0007669"/>
    <property type="project" value="TreeGrafter"/>
</dbReference>
<dbReference type="AlphaFoldDB" id="A0AAE1HWW3"/>
<evidence type="ECO:0000256" key="1">
    <source>
        <dbReference type="ARBA" id="ARBA00022723"/>
    </source>
</evidence>
<keyword evidence="4" id="KW-0862">Zinc</keyword>
<dbReference type="GO" id="GO:0005634">
    <property type="term" value="C:nucleus"/>
    <property type="evidence" value="ECO:0007669"/>
    <property type="project" value="TreeGrafter"/>
</dbReference>
<organism evidence="8 9">
    <name type="scientific">Frankliniella fusca</name>
    <dbReference type="NCBI Taxonomy" id="407009"/>
    <lineage>
        <taxon>Eukaryota</taxon>
        <taxon>Metazoa</taxon>
        <taxon>Ecdysozoa</taxon>
        <taxon>Arthropoda</taxon>
        <taxon>Hexapoda</taxon>
        <taxon>Insecta</taxon>
        <taxon>Pterygota</taxon>
        <taxon>Neoptera</taxon>
        <taxon>Paraneoptera</taxon>
        <taxon>Thysanoptera</taxon>
        <taxon>Terebrantia</taxon>
        <taxon>Thripoidea</taxon>
        <taxon>Thripidae</taxon>
        <taxon>Frankliniella</taxon>
    </lineage>
</organism>
<dbReference type="InterPro" id="IPR013087">
    <property type="entry name" value="Znf_C2H2_type"/>
</dbReference>
<name>A0AAE1HWW3_9NEOP</name>
<dbReference type="EMBL" id="JAHWGI010001376">
    <property type="protein sequence ID" value="KAK3929127.1"/>
    <property type="molecule type" value="Genomic_DNA"/>
</dbReference>
<dbReference type="PANTHER" id="PTHR14196:SF10">
    <property type="entry name" value="C2H2-TYPE DOMAIN-CONTAINING PROTEIN"/>
    <property type="match status" value="1"/>
</dbReference>
<feature type="compositionally biased region" description="Pro residues" evidence="6">
    <location>
        <begin position="75"/>
        <end position="85"/>
    </location>
</feature>
<feature type="compositionally biased region" description="Low complexity" evidence="6">
    <location>
        <begin position="412"/>
        <end position="437"/>
    </location>
</feature>
<feature type="region of interest" description="Disordered" evidence="6">
    <location>
        <begin position="404"/>
        <end position="437"/>
    </location>
</feature>
<dbReference type="GO" id="GO:0008270">
    <property type="term" value="F:zinc ion binding"/>
    <property type="evidence" value="ECO:0007669"/>
    <property type="project" value="UniProtKB-KW"/>
</dbReference>
<keyword evidence="2" id="KW-0677">Repeat</keyword>
<evidence type="ECO:0000256" key="3">
    <source>
        <dbReference type="ARBA" id="ARBA00022771"/>
    </source>
</evidence>
<protein>
    <submittedName>
        <fullName evidence="8">Ichor</fullName>
    </submittedName>
</protein>
<evidence type="ECO:0000256" key="5">
    <source>
        <dbReference type="PROSITE-ProRule" id="PRU00042"/>
    </source>
</evidence>
<dbReference type="SUPFAM" id="SSF57667">
    <property type="entry name" value="beta-beta-alpha zinc fingers"/>
    <property type="match status" value="1"/>
</dbReference>
<dbReference type="SMART" id="SM00355">
    <property type="entry name" value="ZnF_C2H2"/>
    <property type="match status" value="2"/>
</dbReference>
<proteinExistence type="predicted"/>
<accession>A0AAE1HWW3</accession>
<comment type="caution">
    <text evidence="8">The sequence shown here is derived from an EMBL/GenBank/DDBJ whole genome shotgun (WGS) entry which is preliminary data.</text>
</comment>
<evidence type="ECO:0000256" key="2">
    <source>
        <dbReference type="ARBA" id="ARBA00022737"/>
    </source>
</evidence>
<feature type="domain" description="C2H2-type" evidence="7">
    <location>
        <begin position="388"/>
        <end position="415"/>
    </location>
</feature>
<sequence length="484" mass="51277">MLTEYESYMMADGGMDAISSSGQQVDAAAYVYRDLANQFDALPPPPPCWPQPQPEASHPQDDAYTLTVLSDAGEPAPPPPPPQYSLPPWGSEPWQLHGPAHAGNPFEDDAAVSGSDGSSGSSGSSPERRCVRSLLHVALQRGGQFAQQYTSCGVPPLPLPHMDSLSTTPGFVKQEAPSSPAPPPCYLKQEMLASPGPGVFVSSSTSCCSPRPATPAESLRSCYSPASSTSAFLPLAPAGLAADDGVVSTTTTSGYLHHDAGAGSAFSPAPPAYSAFRTPYPTPSPDPCYPGARGEPYSLDASMVPLPVHLLSTTPSAPPPPLSSRAAKRRRSRAAAAAAAHNNNAVAPARKRERSERQLHPCTLCDKRFKDNYSVNVHMRTHTGEKPFPCIVCGKMFRQKAHLAKHRSTHQPSEYAEAAASLAQSSAHPHPPHSTLLPPMEALEQRREVDGNSNSLMWSESKCKAPNVWHPTHPSLVSSAAALS</sequence>
<feature type="compositionally biased region" description="Low complexity" evidence="6">
    <location>
        <begin position="334"/>
        <end position="348"/>
    </location>
</feature>
<keyword evidence="9" id="KW-1185">Reference proteome</keyword>
<dbReference type="Pfam" id="PF00096">
    <property type="entry name" value="zf-C2H2"/>
    <property type="match status" value="2"/>
</dbReference>
<feature type="region of interest" description="Disordered" evidence="6">
    <location>
        <begin position="70"/>
        <end position="127"/>
    </location>
</feature>
<evidence type="ECO:0000313" key="9">
    <source>
        <dbReference type="Proteomes" id="UP001219518"/>
    </source>
</evidence>
<dbReference type="InterPro" id="IPR050717">
    <property type="entry name" value="C2H2-ZF_Transcription_Reg"/>
</dbReference>
<dbReference type="PROSITE" id="PS00028">
    <property type="entry name" value="ZINC_FINGER_C2H2_1"/>
    <property type="match status" value="2"/>
</dbReference>
<feature type="region of interest" description="Disordered" evidence="6">
    <location>
        <begin position="311"/>
        <end position="357"/>
    </location>
</feature>
<reference evidence="8" key="2">
    <citation type="journal article" date="2023" name="BMC Genomics">
        <title>Pest status, molecular evolution, and epigenetic factors derived from the genome assembly of Frankliniella fusca, a thysanopteran phytovirus vector.</title>
        <authorList>
            <person name="Catto M.A."/>
            <person name="Labadie P.E."/>
            <person name="Jacobson A.L."/>
            <person name="Kennedy G.G."/>
            <person name="Srinivasan R."/>
            <person name="Hunt B.G."/>
        </authorList>
    </citation>
    <scope>NUCLEOTIDE SEQUENCE</scope>
    <source>
        <strain evidence="8">PL_HMW_Pooled</strain>
    </source>
</reference>
<dbReference type="FunFam" id="3.30.160.60:FF:000557">
    <property type="entry name" value="zinc finger and SCAN domain-containing protein 29"/>
    <property type="match status" value="1"/>
</dbReference>
<keyword evidence="1" id="KW-0479">Metal-binding</keyword>
<evidence type="ECO:0000256" key="4">
    <source>
        <dbReference type="ARBA" id="ARBA00022833"/>
    </source>
</evidence>
<dbReference type="GO" id="GO:0009880">
    <property type="term" value="P:embryonic pattern specification"/>
    <property type="evidence" value="ECO:0007669"/>
    <property type="project" value="TreeGrafter"/>
</dbReference>
<gene>
    <name evidence="8" type="ORF">KUF71_017613</name>
</gene>
<dbReference type="GO" id="GO:0048619">
    <property type="term" value="P:embryonic hindgut morphogenesis"/>
    <property type="evidence" value="ECO:0007669"/>
    <property type="project" value="TreeGrafter"/>
</dbReference>
<dbReference type="Proteomes" id="UP001219518">
    <property type="component" value="Unassembled WGS sequence"/>
</dbReference>
<keyword evidence="3 5" id="KW-0863">Zinc-finger</keyword>